<evidence type="ECO:0000313" key="1">
    <source>
        <dbReference type="EMBL" id="JAD53685.1"/>
    </source>
</evidence>
<name>A0A0A9AXQ4_ARUDO</name>
<dbReference type="EMBL" id="GBRH01244210">
    <property type="protein sequence ID" value="JAD53685.1"/>
    <property type="molecule type" value="Transcribed_RNA"/>
</dbReference>
<sequence>MPMPSFRLSTDHLQDSHL</sequence>
<proteinExistence type="predicted"/>
<reference evidence="1" key="2">
    <citation type="journal article" date="2015" name="Data Brief">
        <title>Shoot transcriptome of the giant reed, Arundo donax.</title>
        <authorList>
            <person name="Barrero R.A."/>
            <person name="Guerrero F.D."/>
            <person name="Moolhuijzen P."/>
            <person name="Goolsby J.A."/>
            <person name="Tidwell J."/>
            <person name="Bellgard S.E."/>
            <person name="Bellgard M.I."/>
        </authorList>
    </citation>
    <scope>NUCLEOTIDE SEQUENCE</scope>
    <source>
        <tissue evidence="1">Shoot tissue taken approximately 20 cm above the soil surface</tissue>
    </source>
</reference>
<dbReference type="AlphaFoldDB" id="A0A0A9AXQ4"/>
<reference evidence="1" key="1">
    <citation type="submission" date="2014-09" db="EMBL/GenBank/DDBJ databases">
        <authorList>
            <person name="Magalhaes I.L.F."/>
            <person name="Oliveira U."/>
            <person name="Santos F.R."/>
            <person name="Vidigal T.H.D.A."/>
            <person name="Brescovit A.D."/>
            <person name="Santos A.J."/>
        </authorList>
    </citation>
    <scope>NUCLEOTIDE SEQUENCE</scope>
    <source>
        <tissue evidence="1">Shoot tissue taken approximately 20 cm above the soil surface</tissue>
    </source>
</reference>
<organism evidence="1">
    <name type="scientific">Arundo donax</name>
    <name type="common">Giant reed</name>
    <name type="synonym">Donax arundinaceus</name>
    <dbReference type="NCBI Taxonomy" id="35708"/>
    <lineage>
        <taxon>Eukaryota</taxon>
        <taxon>Viridiplantae</taxon>
        <taxon>Streptophyta</taxon>
        <taxon>Embryophyta</taxon>
        <taxon>Tracheophyta</taxon>
        <taxon>Spermatophyta</taxon>
        <taxon>Magnoliopsida</taxon>
        <taxon>Liliopsida</taxon>
        <taxon>Poales</taxon>
        <taxon>Poaceae</taxon>
        <taxon>PACMAD clade</taxon>
        <taxon>Arundinoideae</taxon>
        <taxon>Arundineae</taxon>
        <taxon>Arundo</taxon>
    </lineage>
</organism>
<accession>A0A0A9AXQ4</accession>
<protein>
    <submittedName>
        <fullName evidence="1">Uncharacterized protein</fullName>
    </submittedName>
</protein>